<gene>
    <name evidence="2" type="ordered locus">Os02g0715225</name>
    <name evidence="2" type="ORF">OSNPB_020715225</name>
</gene>
<sequence length="93" mass="10508">MPYEARWKTQSTPRKAFPTSSFFLTSPATQRTPAPSSWSDQGEEARRSRERTSRAPRRSSSRHSAEPTKPWPPVTANRTPSIPSFSLRCISDS</sequence>
<evidence type="ECO:0000313" key="2">
    <source>
        <dbReference type="EMBL" id="BAS80602.1"/>
    </source>
</evidence>
<name>A0A0P0VNQ7_ORYSJ</name>
<dbReference type="AlphaFoldDB" id="A0A0P0VNQ7"/>
<accession>A0A0P0VNQ7</accession>
<protein>
    <submittedName>
        <fullName evidence="2">Os02g0715225 protein</fullName>
    </submittedName>
</protein>
<keyword evidence="3" id="KW-1185">Reference proteome</keyword>
<reference evidence="2 3" key="2">
    <citation type="journal article" date="2013" name="Plant Cell Physiol.">
        <title>Rice Annotation Project Database (RAP-DB): an integrative and interactive database for rice genomics.</title>
        <authorList>
            <person name="Sakai H."/>
            <person name="Lee S.S."/>
            <person name="Tanaka T."/>
            <person name="Numa H."/>
            <person name="Kim J."/>
            <person name="Kawahara Y."/>
            <person name="Wakimoto H."/>
            <person name="Yang C.C."/>
            <person name="Iwamoto M."/>
            <person name="Abe T."/>
            <person name="Yamada Y."/>
            <person name="Muto A."/>
            <person name="Inokuchi H."/>
            <person name="Ikemura T."/>
            <person name="Matsumoto T."/>
            <person name="Sasaki T."/>
            <person name="Itoh T."/>
        </authorList>
    </citation>
    <scope>NUCLEOTIDE SEQUENCE [LARGE SCALE GENOMIC DNA]</scope>
    <source>
        <strain evidence="3">cv. Nipponbare</strain>
    </source>
</reference>
<dbReference type="InParanoid" id="A0A0P0VNQ7"/>
<feature type="non-terminal residue" evidence="2">
    <location>
        <position position="1"/>
    </location>
</feature>
<evidence type="ECO:0000313" key="3">
    <source>
        <dbReference type="Proteomes" id="UP000059680"/>
    </source>
</evidence>
<dbReference type="PaxDb" id="39947-A0A0P0VNQ7"/>
<dbReference type="Proteomes" id="UP000059680">
    <property type="component" value="Chromosome 2"/>
</dbReference>
<feature type="region of interest" description="Disordered" evidence="1">
    <location>
        <begin position="1"/>
        <end position="93"/>
    </location>
</feature>
<feature type="compositionally biased region" description="Polar residues" evidence="1">
    <location>
        <begin position="8"/>
        <end position="40"/>
    </location>
</feature>
<feature type="compositionally biased region" description="Basic and acidic residues" evidence="1">
    <location>
        <begin position="43"/>
        <end position="53"/>
    </location>
</feature>
<dbReference type="EMBL" id="AP014958">
    <property type="protein sequence ID" value="BAS80602.1"/>
    <property type="molecule type" value="Genomic_DNA"/>
</dbReference>
<reference evidence="3" key="1">
    <citation type="journal article" date="2005" name="Nature">
        <title>The map-based sequence of the rice genome.</title>
        <authorList>
            <consortium name="International rice genome sequencing project (IRGSP)"/>
            <person name="Matsumoto T."/>
            <person name="Wu J."/>
            <person name="Kanamori H."/>
            <person name="Katayose Y."/>
            <person name="Fujisawa M."/>
            <person name="Namiki N."/>
            <person name="Mizuno H."/>
            <person name="Yamamoto K."/>
            <person name="Antonio B.A."/>
            <person name="Baba T."/>
            <person name="Sakata K."/>
            <person name="Nagamura Y."/>
            <person name="Aoki H."/>
            <person name="Arikawa K."/>
            <person name="Arita K."/>
            <person name="Bito T."/>
            <person name="Chiden Y."/>
            <person name="Fujitsuka N."/>
            <person name="Fukunaka R."/>
            <person name="Hamada M."/>
            <person name="Harada C."/>
            <person name="Hayashi A."/>
            <person name="Hijishita S."/>
            <person name="Honda M."/>
            <person name="Hosokawa S."/>
            <person name="Ichikawa Y."/>
            <person name="Idonuma A."/>
            <person name="Iijima M."/>
            <person name="Ikeda M."/>
            <person name="Ikeno M."/>
            <person name="Ito K."/>
            <person name="Ito S."/>
            <person name="Ito T."/>
            <person name="Ito Y."/>
            <person name="Ito Y."/>
            <person name="Iwabuchi A."/>
            <person name="Kamiya K."/>
            <person name="Karasawa W."/>
            <person name="Kurita K."/>
            <person name="Katagiri S."/>
            <person name="Kikuta A."/>
            <person name="Kobayashi H."/>
            <person name="Kobayashi N."/>
            <person name="Machita K."/>
            <person name="Maehara T."/>
            <person name="Masukawa M."/>
            <person name="Mizubayashi T."/>
            <person name="Mukai Y."/>
            <person name="Nagasaki H."/>
            <person name="Nagata Y."/>
            <person name="Naito S."/>
            <person name="Nakashima M."/>
            <person name="Nakama Y."/>
            <person name="Nakamichi Y."/>
            <person name="Nakamura M."/>
            <person name="Meguro A."/>
            <person name="Negishi M."/>
            <person name="Ohta I."/>
            <person name="Ohta T."/>
            <person name="Okamoto M."/>
            <person name="Ono N."/>
            <person name="Saji S."/>
            <person name="Sakaguchi M."/>
            <person name="Sakai K."/>
            <person name="Shibata M."/>
            <person name="Shimokawa T."/>
            <person name="Song J."/>
            <person name="Takazaki Y."/>
            <person name="Terasawa K."/>
            <person name="Tsugane M."/>
            <person name="Tsuji K."/>
            <person name="Ueda S."/>
            <person name="Waki K."/>
            <person name="Yamagata H."/>
            <person name="Yamamoto M."/>
            <person name="Yamamoto S."/>
            <person name="Yamane H."/>
            <person name="Yoshiki S."/>
            <person name="Yoshihara R."/>
            <person name="Yukawa K."/>
            <person name="Zhong H."/>
            <person name="Yano M."/>
            <person name="Yuan Q."/>
            <person name="Ouyang S."/>
            <person name="Liu J."/>
            <person name="Jones K.M."/>
            <person name="Gansberger K."/>
            <person name="Moffat K."/>
            <person name="Hill J."/>
            <person name="Bera J."/>
            <person name="Fadrosh D."/>
            <person name="Jin S."/>
            <person name="Johri S."/>
            <person name="Kim M."/>
            <person name="Overton L."/>
            <person name="Reardon M."/>
            <person name="Tsitrin T."/>
            <person name="Vuong H."/>
            <person name="Weaver B."/>
            <person name="Ciecko A."/>
            <person name="Tallon L."/>
            <person name="Jackson J."/>
            <person name="Pai G."/>
            <person name="Aken S.V."/>
            <person name="Utterback T."/>
            <person name="Reidmuller S."/>
            <person name="Feldblyum T."/>
            <person name="Hsiao J."/>
            <person name="Zismann V."/>
            <person name="Iobst S."/>
            <person name="de Vazeille A.R."/>
            <person name="Buell C.R."/>
            <person name="Ying K."/>
            <person name="Li Y."/>
            <person name="Lu T."/>
            <person name="Huang Y."/>
            <person name="Zhao Q."/>
            <person name="Feng Q."/>
            <person name="Zhang L."/>
            <person name="Zhu J."/>
            <person name="Weng Q."/>
            <person name="Mu J."/>
            <person name="Lu Y."/>
            <person name="Fan D."/>
            <person name="Liu Y."/>
            <person name="Guan J."/>
            <person name="Zhang Y."/>
            <person name="Yu S."/>
            <person name="Liu X."/>
            <person name="Zhang Y."/>
            <person name="Hong G."/>
            <person name="Han B."/>
            <person name="Choisne N."/>
            <person name="Demange N."/>
            <person name="Orjeda G."/>
            <person name="Samain S."/>
            <person name="Cattolico L."/>
            <person name="Pelletier E."/>
            <person name="Couloux A."/>
            <person name="Segurens B."/>
            <person name="Wincker P."/>
            <person name="D'Hont A."/>
            <person name="Scarpelli C."/>
            <person name="Weissenbach J."/>
            <person name="Salanoubat M."/>
            <person name="Quetier F."/>
            <person name="Yu Y."/>
            <person name="Kim H.R."/>
            <person name="Rambo T."/>
            <person name="Currie J."/>
            <person name="Collura K."/>
            <person name="Luo M."/>
            <person name="Yang T."/>
            <person name="Ammiraju J.S.S."/>
            <person name="Engler F."/>
            <person name="Soderlund C."/>
            <person name="Wing R.A."/>
            <person name="Palmer L.E."/>
            <person name="de la Bastide M."/>
            <person name="Spiegel L."/>
            <person name="Nascimento L."/>
            <person name="Zutavern T."/>
            <person name="O'Shaughnessy A."/>
            <person name="Dike S."/>
            <person name="Dedhia N."/>
            <person name="Preston R."/>
            <person name="Balija V."/>
            <person name="McCombie W.R."/>
            <person name="Chow T."/>
            <person name="Chen H."/>
            <person name="Chung M."/>
            <person name="Chen C."/>
            <person name="Shaw J."/>
            <person name="Wu H."/>
            <person name="Hsiao K."/>
            <person name="Chao Y."/>
            <person name="Chu M."/>
            <person name="Cheng C."/>
            <person name="Hour A."/>
            <person name="Lee P."/>
            <person name="Lin S."/>
            <person name="Lin Y."/>
            <person name="Liou J."/>
            <person name="Liu S."/>
            <person name="Hsing Y."/>
            <person name="Raghuvanshi S."/>
            <person name="Mohanty A."/>
            <person name="Bharti A.K."/>
            <person name="Gaur A."/>
            <person name="Gupta V."/>
            <person name="Kumar D."/>
            <person name="Ravi V."/>
            <person name="Vij S."/>
            <person name="Kapur A."/>
            <person name="Khurana P."/>
            <person name="Khurana P."/>
            <person name="Khurana J.P."/>
            <person name="Tyagi A.K."/>
            <person name="Gaikwad K."/>
            <person name="Singh A."/>
            <person name="Dalal V."/>
            <person name="Srivastava S."/>
            <person name="Dixit A."/>
            <person name="Pal A.K."/>
            <person name="Ghazi I.A."/>
            <person name="Yadav M."/>
            <person name="Pandit A."/>
            <person name="Bhargava A."/>
            <person name="Sureshbabu K."/>
            <person name="Batra K."/>
            <person name="Sharma T.R."/>
            <person name="Mohapatra T."/>
            <person name="Singh N.K."/>
            <person name="Messing J."/>
            <person name="Nelson A.B."/>
            <person name="Fuks G."/>
            <person name="Kavchok S."/>
            <person name="Keizer G."/>
            <person name="Linton E."/>
            <person name="Llaca V."/>
            <person name="Song R."/>
            <person name="Tanyolac B."/>
            <person name="Young S."/>
            <person name="Ho-Il K."/>
            <person name="Hahn J.H."/>
            <person name="Sangsakoo G."/>
            <person name="Vanavichit A."/>
            <person name="de Mattos Luiz.A.T."/>
            <person name="Zimmer P.D."/>
            <person name="Malone G."/>
            <person name="Dellagostin O."/>
            <person name="de Oliveira A.C."/>
            <person name="Bevan M."/>
            <person name="Bancroft I."/>
            <person name="Minx P."/>
            <person name="Cordum H."/>
            <person name="Wilson R."/>
            <person name="Cheng Z."/>
            <person name="Jin W."/>
            <person name="Jiang J."/>
            <person name="Leong S.A."/>
            <person name="Iwama H."/>
            <person name="Gojobori T."/>
            <person name="Itoh T."/>
            <person name="Niimura Y."/>
            <person name="Fujii Y."/>
            <person name="Habara T."/>
            <person name="Sakai H."/>
            <person name="Sato Y."/>
            <person name="Wilson G."/>
            <person name="Kumar K."/>
            <person name="McCouch S."/>
            <person name="Juretic N."/>
            <person name="Hoen D."/>
            <person name="Wright S."/>
            <person name="Bruskiewich R."/>
            <person name="Bureau T."/>
            <person name="Miyao A."/>
            <person name="Hirochika H."/>
            <person name="Nishikawa T."/>
            <person name="Kadowaki K."/>
            <person name="Sugiura M."/>
            <person name="Burr B."/>
            <person name="Sasaki T."/>
        </authorList>
    </citation>
    <scope>NUCLEOTIDE SEQUENCE [LARGE SCALE GENOMIC DNA]</scope>
    <source>
        <strain evidence="3">cv. Nipponbare</strain>
    </source>
</reference>
<organism evidence="2 3">
    <name type="scientific">Oryza sativa subsp. japonica</name>
    <name type="common">Rice</name>
    <dbReference type="NCBI Taxonomy" id="39947"/>
    <lineage>
        <taxon>Eukaryota</taxon>
        <taxon>Viridiplantae</taxon>
        <taxon>Streptophyta</taxon>
        <taxon>Embryophyta</taxon>
        <taxon>Tracheophyta</taxon>
        <taxon>Spermatophyta</taxon>
        <taxon>Magnoliopsida</taxon>
        <taxon>Liliopsida</taxon>
        <taxon>Poales</taxon>
        <taxon>Poaceae</taxon>
        <taxon>BOP clade</taxon>
        <taxon>Oryzoideae</taxon>
        <taxon>Oryzeae</taxon>
        <taxon>Oryzinae</taxon>
        <taxon>Oryza</taxon>
        <taxon>Oryza sativa</taxon>
    </lineage>
</organism>
<evidence type="ECO:0000256" key="1">
    <source>
        <dbReference type="SAM" id="MobiDB-lite"/>
    </source>
</evidence>
<proteinExistence type="predicted"/>
<reference evidence="2 3" key="3">
    <citation type="journal article" date="2013" name="Rice">
        <title>Improvement of the Oryza sativa Nipponbare reference genome using next generation sequence and optical map data.</title>
        <authorList>
            <person name="Kawahara Y."/>
            <person name="de la Bastide M."/>
            <person name="Hamilton J.P."/>
            <person name="Kanamori H."/>
            <person name="McCombie W.R."/>
            <person name="Ouyang S."/>
            <person name="Schwartz D.C."/>
            <person name="Tanaka T."/>
            <person name="Wu J."/>
            <person name="Zhou S."/>
            <person name="Childs K.L."/>
            <person name="Davidson R.M."/>
            <person name="Lin H."/>
            <person name="Quesada-Ocampo L."/>
            <person name="Vaillancourt B."/>
            <person name="Sakai H."/>
            <person name="Lee S.S."/>
            <person name="Kim J."/>
            <person name="Numa H."/>
            <person name="Itoh T."/>
            <person name="Buell C.R."/>
            <person name="Matsumoto T."/>
        </authorList>
    </citation>
    <scope>NUCLEOTIDE SEQUENCE [LARGE SCALE GENOMIC DNA]</scope>
    <source>
        <strain evidence="3">cv. Nipponbare</strain>
    </source>
</reference>